<evidence type="ECO:0000313" key="2">
    <source>
        <dbReference type="Proteomes" id="UP001596152"/>
    </source>
</evidence>
<dbReference type="PANTHER" id="PTHR35175">
    <property type="entry name" value="DUF1289 DOMAIN-CONTAINING PROTEIN"/>
    <property type="match status" value="1"/>
</dbReference>
<dbReference type="EMBL" id="JBHSLF010000014">
    <property type="protein sequence ID" value="MFC5343697.1"/>
    <property type="molecule type" value="Genomic_DNA"/>
</dbReference>
<accession>A0ABW0FSN3</accession>
<reference evidence="2" key="1">
    <citation type="journal article" date="2019" name="Int. J. Syst. Evol. Microbiol.">
        <title>The Global Catalogue of Microorganisms (GCM) 10K type strain sequencing project: providing services to taxonomists for standard genome sequencing and annotation.</title>
        <authorList>
            <consortium name="The Broad Institute Genomics Platform"/>
            <consortium name="The Broad Institute Genome Sequencing Center for Infectious Disease"/>
            <person name="Wu L."/>
            <person name="Ma J."/>
        </authorList>
    </citation>
    <scope>NUCLEOTIDE SEQUENCE [LARGE SCALE GENOMIC DNA]</scope>
    <source>
        <strain evidence="2">JCM 12125</strain>
    </source>
</reference>
<dbReference type="Proteomes" id="UP001596152">
    <property type="component" value="Unassembled WGS sequence"/>
</dbReference>
<dbReference type="PANTHER" id="PTHR35175:SF2">
    <property type="entry name" value="DUF1289 DOMAIN-CONTAINING PROTEIN"/>
    <property type="match status" value="1"/>
</dbReference>
<organism evidence="1 2">
    <name type="scientific">Brevundimonas staleyi</name>
    <dbReference type="NCBI Taxonomy" id="74326"/>
    <lineage>
        <taxon>Bacteria</taxon>
        <taxon>Pseudomonadati</taxon>
        <taxon>Pseudomonadota</taxon>
        <taxon>Alphaproteobacteria</taxon>
        <taxon>Caulobacterales</taxon>
        <taxon>Caulobacteraceae</taxon>
        <taxon>Brevundimonas</taxon>
    </lineage>
</organism>
<dbReference type="RefSeq" id="WP_289648175.1">
    <property type="nucleotide sequence ID" value="NZ_JBHSLF010000014.1"/>
</dbReference>
<sequence>MAVKSPCIDVCRMDRKTGWCIGCLRSREEIRTWQAMTDHKRRQVLAERTRRVSKLPVRP</sequence>
<gene>
    <name evidence="1" type="ORF">ACFPIE_07220</name>
</gene>
<dbReference type="Pfam" id="PF06945">
    <property type="entry name" value="DUF1289"/>
    <property type="match status" value="1"/>
</dbReference>
<protein>
    <submittedName>
        <fullName evidence="1">DUF1289 domain-containing protein</fullName>
    </submittedName>
</protein>
<comment type="caution">
    <text evidence="1">The sequence shown here is derived from an EMBL/GenBank/DDBJ whole genome shotgun (WGS) entry which is preliminary data.</text>
</comment>
<proteinExistence type="predicted"/>
<evidence type="ECO:0000313" key="1">
    <source>
        <dbReference type="EMBL" id="MFC5343697.1"/>
    </source>
</evidence>
<name>A0ABW0FSN3_9CAUL</name>
<keyword evidence="2" id="KW-1185">Reference proteome</keyword>
<dbReference type="InterPro" id="IPR010710">
    <property type="entry name" value="DUF1289"/>
</dbReference>